<keyword evidence="2" id="KW-1185">Reference proteome</keyword>
<dbReference type="EMBL" id="BMED01000009">
    <property type="protein sequence ID" value="GGD00734.1"/>
    <property type="molecule type" value="Genomic_DNA"/>
</dbReference>
<proteinExistence type="predicted"/>
<evidence type="ECO:0000313" key="2">
    <source>
        <dbReference type="Proteomes" id="UP000637423"/>
    </source>
</evidence>
<sequence length="72" mass="7976">MTVIYNAASSTQRLSASVTSCRPHQVGHAMRFQLLDNRIDVLCDDIVGVLTRRYAQPFKEGTHARDCGVNAL</sequence>
<protein>
    <submittedName>
        <fullName evidence="1">Uncharacterized protein</fullName>
    </submittedName>
</protein>
<accession>A0A916V0H7</accession>
<comment type="caution">
    <text evidence="1">The sequence shown here is derived from an EMBL/GenBank/DDBJ whole genome shotgun (WGS) entry which is preliminary data.</text>
</comment>
<reference evidence="1" key="2">
    <citation type="submission" date="2020-09" db="EMBL/GenBank/DDBJ databases">
        <authorList>
            <person name="Sun Q."/>
            <person name="Zhou Y."/>
        </authorList>
    </citation>
    <scope>NUCLEOTIDE SEQUENCE</scope>
    <source>
        <strain evidence="1">CGMCC 1.10998</strain>
    </source>
</reference>
<gene>
    <name evidence="1" type="ORF">GCM10011396_55380</name>
</gene>
<dbReference type="Proteomes" id="UP000637423">
    <property type="component" value="Unassembled WGS sequence"/>
</dbReference>
<dbReference type="AlphaFoldDB" id="A0A916V0H7"/>
<reference evidence="1" key="1">
    <citation type="journal article" date="2014" name="Int. J. Syst. Evol. Microbiol.">
        <title>Complete genome sequence of Corynebacterium casei LMG S-19264T (=DSM 44701T), isolated from a smear-ripened cheese.</title>
        <authorList>
            <consortium name="US DOE Joint Genome Institute (JGI-PGF)"/>
            <person name="Walter F."/>
            <person name="Albersmeier A."/>
            <person name="Kalinowski J."/>
            <person name="Ruckert C."/>
        </authorList>
    </citation>
    <scope>NUCLEOTIDE SEQUENCE</scope>
    <source>
        <strain evidence="1">CGMCC 1.10998</strain>
    </source>
</reference>
<organism evidence="1 2">
    <name type="scientific">Undibacterium terreum</name>
    <dbReference type="NCBI Taxonomy" id="1224302"/>
    <lineage>
        <taxon>Bacteria</taxon>
        <taxon>Pseudomonadati</taxon>
        <taxon>Pseudomonadota</taxon>
        <taxon>Betaproteobacteria</taxon>
        <taxon>Burkholderiales</taxon>
        <taxon>Oxalobacteraceae</taxon>
        <taxon>Undibacterium</taxon>
    </lineage>
</organism>
<evidence type="ECO:0000313" key="1">
    <source>
        <dbReference type="EMBL" id="GGD00734.1"/>
    </source>
</evidence>
<name>A0A916V0H7_9BURK</name>